<evidence type="ECO:0000313" key="3">
    <source>
        <dbReference type="EMBL" id="CDW74103.1"/>
    </source>
</evidence>
<feature type="region of interest" description="Disordered" evidence="1">
    <location>
        <begin position="37"/>
        <end position="146"/>
    </location>
</feature>
<feature type="compositionally biased region" description="Polar residues" evidence="1">
    <location>
        <begin position="55"/>
        <end position="75"/>
    </location>
</feature>
<dbReference type="EMBL" id="CCKQ01002998">
    <property type="protein sequence ID" value="CDW74103.1"/>
    <property type="molecule type" value="Genomic_DNA"/>
</dbReference>
<dbReference type="AlphaFoldDB" id="A0A078A002"/>
<organism evidence="3 4">
    <name type="scientific">Stylonychia lemnae</name>
    <name type="common">Ciliate</name>
    <dbReference type="NCBI Taxonomy" id="5949"/>
    <lineage>
        <taxon>Eukaryota</taxon>
        <taxon>Sar</taxon>
        <taxon>Alveolata</taxon>
        <taxon>Ciliophora</taxon>
        <taxon>Intramacronucleata</taxon>
        <taxon>Spirotrichea</taxon>
        <taxon>Stichotrichia</taxon>
        <taxon>Sporadotrichida</taxon>
        <taxon>Oxytrichidae</taxon>
        <taxon>Stylonychinae</taxon>
        <taxon>Stylonychia</taxon>
    </lineage>
</organism>
<sequence>MGCISLVVTAFCFYMSYLFGKTVKECLPEIRNPQSVEEESIANSSQQDDSERNGGLQQNGQDIQSVRGSISQSRRQFIDNENDELVDNDIPPLHQRGNINDSYYDENSDDNEEEEDDDDYGDDEDYSDDSGEDLHQNETSKLVTSVETGIPQNISLERSNLLLNDASANNNINRSNSNNPRVNNNSNNYR</sequence>
<feature type="signal peptide" evidence="2">
    <location>
        <begin position="1"/>
        <end position="20"/>
    </location>
</feature>
<keyword evidence="4" id="KW-1185">Reference proteome</keyword>
<feature type="chain" id="PRO_5001729175" evidence="2">
    <location>
        <begin position="21"/>
        <end position="190"/>
    </location>
</feature>
<evidence type="ECO:0000256" key="1">
    <source>
        <dbReference type="SAM" id="MobiDB-lite"/>
    </source>
</evidence>
<dbReference type="Proteomes" id="UP000039865">
    <property type="component" value="Unassembled WGS sequence"/>
</dbReference>
<gene>
    <name evidence="3" type="primary">Contig19655.g20842</name>
    <name evidence="3" type="ORF">STYLEM_3096</name>
</gene>
<proteinExistence type="predicted"/>
<name>A0A078A002_STYLE</name>
<accession>A0A078A002</accession>
<evidence type="ECO:0000313" key="4">
    <source>
        <dbReference type="Proteomes" id="UP000039865"/>
    </source>
</evidence>
<keyword evidence="2" id="KW-0732">Signal</keyword>
<feature type="region of interest" description="Disordered" evidence="1">
    <location>
        <begin position="168"/>
        <end position="190"/>
    </location>
</feature>
<protein>
    <submittedName>
        <fullName evidence="3">Uncharacterized protein</fullName>
    </submittedName>
</protein>
<reference evidence="3 4" key="1">
    <citation type="submission" date="2014-06" db="EMBL/GenBank/DDBJ databases">
        <authorList>
            <person name="Swart Estienne"/>
        </authorList>
    </citation>
    <scope>NUCLEOTIDE SEQUENCE [LARGE SCALE GENOMIC DNA]</scope>
    <source>
        <strain evidence="3 4">130c</strain>
    </source>
</reference>
<feature type="compositionally biased region" description="Acidic residues" evidence="1">
    <location>
        <begin position="103"/>
        <end position="131"/>
    </location>
</feature>
<dbReference type="InParanoid" id="A0A078A002"/>
<evidence type="ECO:0000256" key="2">
    <source>
        <dbReference type="SAM" id="SignalP"/>
    </source>
</evidence>